<dbReference type="SUPFAM" id="SSF56672">
    <property type="entry name" value="DNA/RNA polymerases"/>
    <property type="match status" value="1"/>
</dbReference>
<dbReference type="GO" id="GO:0003824">
    <property type="term" value="F:catalytic activity"/>
    <property type="evidence" value="ECO:0007669"/>
    <property type="project" value="UniProtKB-KW"/>
</dbReference>
<comment type="caution">
    <text evidence="4">The sequence shown here is derived from an EMBL/GenBank/DDBJ whole genome shotgun (WGS) entry which is preliminary data.</text>
</comment>
<dbReference type="PANTHER" id="PTHR37984:SF5">
    <property type="entry name" value="PROTEIN NYNRIN-LIKE"/>
    <property type="match status" value="1"/>
</dbReference>
<gene>
    <name evidence="4" type="ORF">EPI10_016109</name>
</gene>
<name>A0A5B6VMV9_9ROSI</name>
<dbReference type="InterPro" id="IPR043502">
    <property type="entry name" value="DNA/RNA_pol_sf"/>
</dbReference>
<dbReference type="InterPro" id="IPR050951">
    <property type="entry name" value="Retrovirus_Pol_polyprotein"/>
</dbReference>
<dbReference type="Pfam" id="PF17919">
    <property type="entry name" value="RT_RNaseH_2"/>
    <property type="match status" value="1"/>
</dbReference>
<dbReference type="AlphaFoldDB" id="A0A5B6VMV9"/>
<organism evidence="4 5">
    <name type="scientific">Gossypium australe</name>
    <dbReference type="NCBI Taxonomy" id="47621"/>
    <lineage>
        <taxon>Eukaryota</taxon>
        <taxon>Viridiplantae</taxon>
        <taxon>Streptophyta</taxon>
        <taxon>Embryophyta</taxon>
        <taxon>Tracheophyta</taxon>
        <taxon>Spermatophyta</taxon>
        <taxon>Magnoliopsida</taxon>
        <taxon>eudicotyledons</taxon>
        <taxon>Gunneridae</taxon>
        <taxon>Pentapetalae</taxon>
        <taxon>rosids</taxon>
        <taxon>malvids</taxon>
        <taxon>Malvales</taxon>
        <taxon>Malvaceae</taxon>
        <taxon>Malvoideae</taxon>
        <taxon>Gossypium</taxon>
    </lineage>
</organism>
<dbReference type="EMBL" id="SMMG02000006">
    <property type="protein sequence ID" value="KAA3470396.1"/>
    <property type="molecule type" value="Genomic_DNA"/>
</dbReference>
<evidence type="ECO:0000259" key="3">
    <source>
        <dbReference type="Pfam" id="PF17921"/>
    </source>
</evidence>
<proteinExistence type="predicted"/>
<keyword evidence="5" id="KW-1185">Reference proteome</keyword>
<dbReference type="Gene3D" id="3.30.70.270">
    <property type="match status" value="1"/>
</dbReference>
<feature type="domain" description="Reverse transcriptase/retrotransposon-derived protein RNase H-like" evidence="2">
    <location>
        <begin position="46"/>
        <end position="116"/>
    </location>
</feature>
<evidence type="ECO:0000313" key="5">
    <source>
        <dbReference type="Proteomes" id="UP000325315"/>
    </source>
</evidence>
<dbReference type="Gene3D" id="1.10.340.70">
    <property type="match status" value="1"/>
</dbReference>
<sequence length="242" mass="27889">MVFLGQVVSAEGIRVDPKKVEVILDWKLPRNVSEVRIFLGLTGYYSFEKLKSILTEAPVLTQLESGKKYVVFSDASYMGLGCMLMHEVKVVAYASRQLRLHECNYSTHDLELATVHSRFGITTCMKELNLRQRRWIELLKNYDCVIEYHQGKANALRRKSLFDLREMFVKLLLFEYGGSRHLILTEAHSSSCAMHPGGNKMYQDLRVLYWWPGLNKDVVDFVARCLLCEMVKVEQQCPSGLL</sequence>
<evidence type="ECO:0000313" key="4">
    <source>
        <dbReference type="EMBL" id="KAA3470396.1"/>
    </source>
</evidence>
<dbReference type="InterPro" id="IPR041588">
    <property type="entry name" value="Integrase_H2C2"/>
</dbReference>
<feature type="domain" description="Integrase zinc-binding" evidence="3">
    <location>
        <begin position="180"/>
        <end position="233"/>
    </location>
</feature>
<dbReference type="PANTHER" id="PTHR37984">
    <property type="entry name" value="PROTEIN CBG26694"/>
    <property type="match status" value="1"/>
</dbReference>
<evidence type="ECO:0000259" key="2">
    <source>
        <dbReference type="Pfam" id="PF17919"/>
    </source>
</evidence>
<evidence type="ECO:0000256" key="1">
    <source>
        <dbReference type="ARBA" id="ARBA00023268"/>
    </source>
</evidence>
<reference evidence="5" key="1">
    <citation type="journal article" date="2019" name="Plant Biotechnol. J.">
        <title>Genome sequencing of the Australian wild diploid species Gossypium australe highlights disease resistance and delayed gland morphogenesis.</title>
        <authorList>
            <person name="Cai Y."/>
            <person name="Cai X."/>
            <person name="Wang Q."/>
            <person name="Wang P."/>
            <person name="Zhang Y."/>
            <person name="Cai C."/>
            <person name="Xu Y."/>
            <person name="Wang K."/>
            <person name="Zhou Z."/>
            <person name="Wang C."/>
            <person name="Geng S."/>
            <person name="Li B."/>
            <person name="Dong Q."/>
            <person name="Hou Y."/>
            <person name="Wang H."/>
            <person name="Ai P."/>
            <person name="Liu Z."/>
            <person name="Yi F."/>
            <person name="Sun M."/>
            <person name="An G."/>
            <person name="Cheng J."/>
            <person name="Zhang Y."/>
            <person name="Shi Q."/>
            <person name="Xie Y."/>
            <person name="Shi X."/>
            <person name="Chang Y."/>
            <person name="Huang F."/>
            <person name="Chen Y."/>
            <person name="Hong S."/>
            <person name="Mi L."/>
            <person name="Sun Q."/>
            <person name="Zhang L."/>
            <person name="Zhou B."/>
            <person name="Peng R."/>
            <person name="Zhang X."/>
            <person name="Liu F."/>
        </authorList>
    </citation>
    <scope>NUCLEOTIDE SEQUENCE [LARGE SCALE GENOMIC DNA]</scope>
    <source>
        <strain evidence="5">cv. PA1801</strain>
    </source>
</reference>
<keyword evidence="1" id="KW-0511">Multifunctional enzyme</keyword>
<dbReference type="Proteomes" id="UP000325315">
    <property type="component" value="Unassembled WGS sequence"/>
</dbReference>
<accession>A0A5B6VMV9</accession>
<protein>
    <submittedName>
        <fullName evidence="4">Retrotransposable element Tf2</fullName>
    </submittedName>
</protein>
<dbReference type="OrthoDB" id="407598at2759"/>
<dbReference type="InterPro" id="IPR041577">
    <property type="entry name" value="RT_RNaseH_2"/>
</dbReference>
<dbReference type="InterPro" id="IPR043128">
    <property type="entry name" value="Rev_trsase/Diguanyl_cyclase"/>
</dbReference>
<dbReference type="Pfam" id="PF17921">
    <property type="entry name" value="Integrase_H2C2"/>
    <property type="match status" value="1"/>
</dbReference>